<dbReference type="Pfam" id="PF00226">
    <property type="entry name" value="DnaJ"/>
    <property type="match status" value="1"/>
</dbReference>
<keyword evidence="4" id="KW-1185">Reference proteome</keyword>
<protein>
    <submittedName>
        <fullName evidence="3">Molecular chaperone DnaJ</fullName>
    </submittedName>
</protein>
<proteinExistence type="predicted"/>
<dbReference type="PROSITE" id="PS50076">
    <property type="entry name" value="DNAJ_2"/>
    <property type="match status" value="1"/>
</dbReference>
<reference evidence="3 4" key="1">
    <citation type="journal article" date="2011" name="Front. Microbiol.">
        <title>Genomic signatures of strain selection and enhancement in Bacillus atrophaeus var. globigii, a historical biowarfare simulant.</title>
        <authorList>
            <person name="Gibbons H.S."/>
            <person name="Broomall S.M."/>
            <person name="McNew L.A."/>
            <person name="Daligault H."/>
            <person name="Chapman C."/>
            <person name="Bruce D."/>
            <person name="Karavis M."/>
            <person name="Krepps M."/>
            <person name="McGregor P.A."/>
            <person name="Hong C."/>
            <person name="Park K.H."/>
            <person name="Akmal A."/>
            <person name="Feldman A."/>
            <person name="Lin J.S."/>
            <person name="Chang W.E."/>
            <person name="Higgs B.W."/>
            <person name="Demirev P."/>
            <person name="Lindquist J."/>
            <person name="Liem A."/>
            <person name="Fochler E."/>
            <person name="Read T.D."/>
            <person name="Tapia R."/>
            <person name="Johnson S."/>
            <person name="Bishop-Lilly K.A."/>
            <person name="Detter C."/>
            <person name="Han C."/>
            <person name="Sozhamannan S."/>
            <person name="Rosenzweig C.N."/>
            <person name="Skowronski E.W."/>
        </authorList>
    </citation>
    <scope>NUCLEOTIDE SEQUENCE [LARGE SCALE GENOMIC DNA]</scope>
    <source>
        <strain evidence="3 4">CC-PW-9</strain>
    </source>
</reference>
<dbReference type="InterPro" id="IPR001623">
    <property type="entry name" value="DnaJ_domain"/>
</dbReference>
<feature type="domain" description="J" evidence="2">
    <location>
        <begin position="150"/>
        <end position="203"/>
    </location>
</feature>
<organism evidence="3 4">
    <name type="scientific">Idiomarina tyrosinivorans</name>
    <dbReference type="NCBI Taxonomy" id="1445662"/>
    <lineage>
        <taxon>Bacteria</taxon>
        <taxon>Pseudomonadati</taxon>
        <taxon>Pseudomonadota</taxon>
        <taxon>Gammaproteobacteria</taxon>
        <taxon>Alteromonadales</taxon>
        <taxon>Idiomarinaceae</taxon>
        <taxon>Idiomarina</taxon>
    </lineage>
</organism>
<dbReference type="OrthoDB" id="581986at2"/>
<dbReference type="InterPro" id="IPR036869">
    <property type="entry name" value="J_dom_sf"/>
</dbReference>
<dbReference type="Pfam" id="PF12339">
    <property type="entry name" value="DNAJ_related"/>
    <property type="match status" value="1"/>
</dbReference>
<dbReference type="EMBL" id="PIQH01000009">
    <property type="protein sequence ID" value="RUO78872.1"/>
    <property type="molecule type" value="Genomic_DNA"/>
</dbReference>
<dbReference type="SMART" id="SM00271">
    <property type="entry name" value="DnaJ"/>
    <property type="match status" value="1"/>
</dbReference>
<comment type="caution">
    <text evidence="3">The sequence shown here is derived from an EMBL/GenBank/DDBJ whole genome shotgun (WGS) entry which is preliminary data.</text>
</comment>
<gene>
    <name evidence="3" type="ORF">CWI84_09970</name>
</gene>
<name>A0A432ZM17_9GAMM</name>
<evidence type="ECO:0000313" key="3">
    <source>
        <dbReference type="EMBL" id="RUO78872.1"/>
    </source>
</evidence>
<keyword evidence="1" id="KW-0143">Chaperone</keyword>
<evidence type="ECO:0000313" key="4">
    <source>
        <dbReference type="Proteomes" id="UP000287996"/>
    </source>
</evidence>
<dbReference type="RefSeq" id="WP_126842442.1">
    <property type="nucleotide sequence ID" value="NZ_PIQH01000009.1"/>
</dbReference>
<dbReference type="SUPFAM" id="SSF46565">
    <property type="entry name" value="Chaperone J-domain"/>
    <property type="match status" value="1"/>
</dbReference>
<accession>A0A432ZM17</accession>
<evidence type="ECO:0000256" key="1">
    <source>
        <dbReference type="ARBA" id="ARBA00023186"/>
    </source>
</evidence>
<evidence type="ECO:0000259" key="2">
    <source>
        <dbReference type="PROSITE" id="PS50076"/>
    </source>
</evidence>
<dbReference type="AlphaFoldDB" id="A0A432ZM17"/>
<dbReference type="Proteomes" id="UP000287996">
    <property type="component" value="Unassembled WGS sequence"/>
</dbReference>
<dbReference type="CDD" id="cd06257">
    <property type="entry name" value="DnaJ"/>
    <property type="match status" value="1"/>
</dbReference>
<dbReference type="InterPro" id="IPR021059">
    <property type="entry name" value="DnaJ-related_N"/>
</dbReference>
<dbReference type="Gene3D" id="1.10.287.110">
    <property type="entry name" value="DnaJ domain"/>
    <property type="match status" value="1"/>
</dbReference>
<sequence>MSMQNANYLQQLQADIEQILEAQMGAISEYALIQELQVEPYQWFDAEALRDPLSLFQTHFLVYHCLHRIRQHWRQSEHAELQIIGTTIRALPYQSGTDGIIHDDALARYYLDLSQLDKTHASDVERLLDRFWQQMAGQQITQVAESELQQARELMAVDEHYDMAQLKRQYRVMVHQHHPDKGGDEATMKQLQRAYKILRMQLHGSVTAS</sequence>